<dbReference type="STRING" id="984485.A0A1E4RKS8"/>
<sequence length="262" mass="29146">MISSVSLVSTNAELVQCFRKHLMLLRSLPWRIPISIGTIHDSIENIVRSPFVQETAIATPGNALGLMNDGFDKHVLKAVDPVNYTQLANQINAFLVEKNNGYMPTKLASVISLSKYGSVSNNVTTIVHVPTMVLPQPLAKTDSHQLVFDCIWSCCLSLSGTSVSHLILPGFGSGYGGLDPDTVSEITLVCLVLFHLEVEASLKQCMILMLLQKRMELLQIESDIANLKHWLSDFGRWKLDHLQEGLPMELKDWIRCFDRGNT</sequence>
<dbReference type="EMBL" id="KV454540">
    <property type="protein sequence ID" value="ODV67878.1"/>
    <property type="molecule type" value="Genomic_DNA"/>
</dbReference>
<name>A0A1E4RKS8_9ASCO</name>
<organism evidence="2 3">
    <name type="scientific">Hyphopichia burtonii NRRL Y-1933</name>
    <dbReference type="NCBI Taxonomy" id="984485"/>
    <lineage>
        <taxon>Eukaryota</taxon>
        <taxon>Fungi</taxon>
        <taxon>Dikarya</taxon>
        <taxon>Ascomycota</taxon>
        <taxon>Saccharomycotina</taxon>
        <taxon>Pichiomycetes</taxon>
        <taxon>Debaryomycetaceae</taxon>
        <taxon>Hyphopichia</taxon>
    </lineage>
</organism>
<evidence type="ECO:0000313" key="2">
    <source>
        <dbReference type="EMBL" id="ODV67878.1"/>
    </source>
</evidence>
<dbReference type="InterPro" id="IPR043472">
    <property type="entry name" value="Macro_dom-like"/>
</dbReference>
<gene>
    <name evidence="2" type="ORF">HYPBUDRAFT_148179</name>
</gene>
<dbReference type="InterPro" id="IPR028071">
    <property type="entry name" value="Macro-like_dom"/>
</dbReference>
<protein>
    <submittedName>
        <fullName evidence="2">Macro domain-like protein</fullName>
    </submittedName>
</protein>
<evidence type="ECO:0000259" key="1">
    <source>
        <dbReference type="Pfam" id="PF14519"/>
    </source>
</evidence>
<dbReference type="RefSeq" id="XP_020076945.1">
    <property type="nucleotide sequence ID" value="XM_020220108.1"/>
</dbReference>
<feature type="domain" description="Macro-like" evidence="1">
    <location>
        <begin position="53"/>
        <end position="208"/>
    </location>
</feature>
<dbReference type="AlphaFoldDB" id="A0A1E4RKS8"/>
<dbReference type="SUPFAM" id="SSF52949">
    <property type="entry name" value="Macro domain-like"/>
    <property type="match status" value="1"/>
</dbReference>
<reference evidence="3" key="1">
    <citation type="submission" date="2016-05" db="EMBL/GenBank/DDBJ databases">
        <title>Comparative genomics of biotechnologically important yeasts.</title>
        <authorList>
            <consortium name="DOE Joint Genome Institute"/>
            <person name="Riley R."/>
            <person name="Haridas S."/>
            <person name="Wolfe K.H."/>
            <person name="Lopes M.R."/>
            <person name="Hittinger C.T."/>
            <person name="Goker M."/>
            <person name="Salamov A."/>
            <person name="Wisecaver J."/>
            <person name="Long T.M."/>
            <person name="Aerts A.L."/>
            <person name="Barry K."/>
            <person name="Choi C."/>
            <person name="Clum A."/>
            <person name="Coughlan A.Y."/>
            <person name="Deshpande S."/>
            <person name="Douglass A.P."/>
            <person name="Hanson S.J."/>
            <person name="Klenk H.-P."/>
            <person name="Labutti K."/>
            <person name="Lapidus A."/>
            <person name="Lindquist E."/>
            <person name="Lipzen A."/>
            <person name="Meier-Kolthoff J.P."/>
            <person name="Ohm R.A."/>
            <person name="Otillar R.P."/>
            <person name="Pangilinan J."/>
            <person name="Peng Y."/>
            <person name="Rokas A."/>
            <person name="Rosa C.A."/>
            <person name="Scheuner C."/>
            <person name="Sibirny A.A."/>
            <person name="Slot J.C."/>
            <person name="Stielow J.B."/>
            <person name="Sun H."/>
            <person name="Kurtzman C.P."/>
            <person name="Blackwell M."/>
            <person name="Grigoriev I.V."/>
            <person name="Jeffries T.W."/>
        </authorList>
    </citation>
    <scope>NUCLEOTIDE SEQUENCE [LARGE SCALE GENOMIC DNA]</scope>
    <source>
        <strain evidence="3">NRRL Y-1933</strain>
    </source>
</reference>
<evidence type="ECO:0000313" key="3">
    <source>
        <dbReference type="Proteomes" id="UP000095085"/>
    </source>
</evidence>
<proteinExistence type="predicted"/>
<accession>A0A1E4RKS8</accession>
<dbReference type="Pfam" id="PF14519">
    <property type="entry name" value="Macro_2"/>
    <property type="match status" value="1"/>
</dbReference>
<dbReference type="Proteomes" id="UP000095085">
    <property type="component" value="Unassembled WGS sequence"/>
</dbReference>
<keyword evidence="3" id="KW-1185">Reference proteome</keyword>
<dbReference type="GeneID" id="30994658"/>
<dbReference type="Gene3D" id="3.40.220.10">
    <property type="entry name" value="Leucine Aminopeptidase, subunit E, domain 1"/>
    <property type="match status" value="1"/>
</dbReference>
<dbReference type="OrthoDB" id="6082470at2759"/>